<evidence type="ECO:0000256" key="2">
    <source>
        <dbReference type="SAM" id="SignalP"/>
    </source>
</evidence>
<dbReference type="PaxDb" id="1286170-RORB6_14575"/>
<evidence type="ECO:0000313" key="6">
    <source>
        <dbReference type="Proteomes" id="UP000229713"/>
    </source>
</evidence>
<evidence type="ECO:0000313" key="7">
    <source>
        <dbReference type="Proteomes" id="UP001350972"/>
    </source>
</evidence>
<feature type="signal peptide" evidence="2">
    <location>
        <begin position="1"/>
        <end position="26"/>
    </location>
</feature>
<dbReference type="AlphaFoldDB" id="A0A225U2H9"/>
<feature type="compositionally biased region" description="Polar residues" evidence="1">
    <location>
        <begin position="411"/>
        <end position="426"/>
    </location>
</feature>
<feature type="region of interest" description="Disordered" evidence="1">
    <location>
        <begin position="328"/>
        <end position="349"/>
    </location>
</feature>
<dbReference type="Proteomes" id="UP001064206">
    <property type="component" value="Chromosome"/>
</dbReference>
<keyword evidence="7" id="KW-1185">Reference proteome</keyword>
<organism evidence="3 6">
    <name type="scientific">Raoultella ornithinolytica</name>
    <name type="common">Klebsiella ornithinolytica</name>
    <dbReference type="NCBI Taxonomy" id="54291"/>
    <lineage>
        <taxon>Bacteria</taxon>
        <taxon>Pseudomonadati</taxon>
        <taxon>Pseudomonadota</taxon>
        <taxon>Gammaproteobacteria</taxon>
        <taxon>Enterobacterales</taxon>
        <taxon>Enterobacteriaceae</taxon>
        <taxon>Klebsiella/Raoultella group</taxon>
        <taxon>Raoultella</taxon>
    </lineage>
</organism>
<dbReference type="InterPro" id="IPR021728">
    <property type="entry name" value="DUF3300"/>
</dbReference>
<feature type="compositionally biased region" description="Low complexity" evidence="1">
    <location>
        <begin position="186"/>
        <end position="201"/>
    </location>
</feature>
<dbReference type="EMBL" id="NKYI01000010">
    <property type="protein sequence ID" value="PIK93403.1"/>
    <property type="molecule type" value="Genomic_DNA"/>
</dbReference>
<feature type="compositionally biased region" description="Low complexity" evidence="1">
    <location>
        <begin position="435"/>
        <end position="450"/>
    </location>
</feature>
<feature type="compositionally biased region" description="Polar residues" evidence="1">
    <location>
        <begin position="475"/>
        <end position="488"/>
    </location>
</feature>
<dbReference type="Pfam" id="PF11737">
    <property type="entry name" value="DUF3300"/>
    <property type="match status" value="1"/>
</dbReference>
<dbReference type="EMBL" id="CP145163">
    <property type="protein sequence ID" value="WWC11037.1"/>
    <property type="molecule type" value="Genomic_DNA"/>
</dbReference>
<dbReference type="Proteomes" id="UP001350972">
    <property type="component" value="Chromosome"/>
</dbReference>
<reference evidence="5 7" key="3">
    <citation type="submission" date="2024-02" db="EMBL/GenBank/DDBJ databases">
        <title>Tn5403 promotes plasmid rearrangements and degradation of the Klebsiella pneumoniae carbapenemase (KPC) transposon Tn4401.</title>
        <authorList>
            <person name="Sheppard A.E."/>
            <person name="Barry K.E."/>
            <person name="Parikh H.I."/>
            <person name="Vegesana K."/>
            <person name="Sebra R."/>
            <person name="George S."/>
            <person name="Sanderson N.D."/>
            <person name="Stoesser N."/>
            <person name="Eyre D.W."/>
            <person name="Crook D.W."/>
            <person name="Walker A.S."/>
            <person name="Mathers A.J."/>
        </authorList>
    </citation>
    <scope>NUCLEOTIDE SEQUENCE [LARGE SCALE GENOMIC DNA]</scope>
    <source>
        <strain evidence="5 7">CAV1921</strain>
    </source>
</reference>
<proteinExistence type="predicted"/>
<dbReference type="EMBL" id="CP104450">
    <property type="protein sequence ID" value="UXE37426.1"/>
    <property type="molecule type" value="Genomic_DNA"/>
</dbReference>
<protein>
    <submittedName>
        <fullName evidence="4">DUF3300 domain-containing protein</fullName>
    </submittedName>
</protein>
<dbReference type="PANTHER" id="PTHR40269:SF1">
    <property type="entry name" value="OUTER MEMBRANE PROTEIN"/>
    <property type="match status" value="1"/>
</dbReference>
<dbReference type="RefSeq" id="WP_004857930.1">
    <property type="nucleotide sequence ID" value="NZ_ABDFAB020000016.1"/>
</dbReference>
<feature type="chain" id="PRO_5044569700" evidence="2">
    <location>
        <begin position="27"/>
        <end position="549"/>
    </location>
</feature>
<feature type="compositionally biased region" description="Polar residues" evidence="1">
    <location>
        <begin position="459"/>
        <end position="468"/>
    </location>
</feature>
<gene>
    <name evidence="3" type="ORF">CFY86_03740</name>
    <name evidence="5" type="ORF">LM286_22430</name>
    <name evidence="4" type="ORF">N2J37_23375</name>
</gene>
<feature type="region of interest" description="Disordered" evidence="1">
    <location>
        <begin position="180"/>
        <end position="201"/>
    </location>
</feature>
<reference evidence="4" key="2">
    <citation type="submission" date="2022-09" db="EMBL/GenBank/DDBJ databases">
        <title>Multidrug resistance Raoultella ornithinolytica Strain MQB_Silv_108.</title>
        <authorList>
            <person name="Quintela-Baluja M."/>
        </authorList>
    </citation>
    <scope>NUCLEOTIDE SEQUENCE</scope>
    <source>
        <strain evidence="4">MQB_Silv_108</strain>
    </source>
</reference>
<sequence length="549" mass="59866">MIRPLKPHVIALVCSAGLLAASGALYVTSRAAETPPAPAPAAQPAAPAAVEPAAPTAQPVAATYTAAQIDRWVAPVALYPDNLLSQVLMASTYPSNVLQAVQWSQDNPTMQGDAAVQAVANQPWDPSVKSLVAFPALLSLMGENPQWVQDLGNAFLAQPQDVMNSVQKLRAIAQQTGTLKSSPQQKVTTSKVTPPPTTSAATTTVKTTTVVEPAPTTEIIKIESTDPNVVYVPTYNPNTVYGTWPNTTYPPVYLPPTPGEQFTDSFVNGLGFSLGVATTYALFSSIDWDDDYHHDDDWDHGGYHGGGNNNINIDVDNYNHFNKQRFDGNNAGWQHNPAFRNNVPYPNNNVAQRFHQTNVPGGLSATQRTPANLTNQRQAALDQFQHSTHNGAAKGLTAGGVATAGNRDSQRQAASQQLNKITQRSNYRGYDTPENRAAAKQKQQNSAAQQQRREKAKSHVQNPTAQQQQHRDTAKSQVQQRRTNATPPQRQQRVQNVRSNAFSGNDSRSPSWEAQRQRGTQSRNTAHLNTNQRAAAQQRTGQHRELRHR</sequence>
<keyword evidence="2" id="KW-0732">Signal</keyword>
<feature type="compositionally biased region" description="Polar residues" evidence="1">
    <location>
        <begin position="499"/>
        <end position="540"/>
    </location>
</feature>
<dbReference type="GeneID" id="93755888"/>
<feature type="region of interest" description="Disordered" evidence="1">
    <location>
        <begin position="390"/>
        <end position="549"/>
    </location>
</feature>
<accession>A0A225U2H9</accession>
<evidence type="ECO:0000313" key="4">
    <source>
        <dbReference type="EMBL" id="UXE37426.1"/>
    </source>
</evidence>
<evidence type="ECO:0000313" key="5">
    <source>
        <dbReference type="EMBL" id="WWC11037.1"/>
    </source>
</evidence>
<evidence type="ECO:0000313" key="3">
    <source>
        <dbReference type="EMBL" id="PIK93403.1"/>
    </source>
</evidence>
<reference evidence="3 6" key="1">
    <citation type="submission" date="2017-07" db="EMBL/GenBank/DDBJ databases">
        <title>Raoultella ornithinolytica strain HH3 draft genome.</title>
        <authorList>
            <person name="Duceppe M.-O."/>
            <person name="Huang H."/>
            <person name="Phipps-Todd B."/>
        </authorList>
    </citation>
    <scope>NUCLEOTIDE SEQUENCE [LARGE SCALE GENOMIC DNA]</scope>
    <source>
        <strain evidence="3 6">HH3</strain>
    </source>
</reference>
<dbReference type="PANTHER" id="PTHR40269">
    <property type="entry name" value="OUTER MEMBRANE PROTEIN-RELATED"/>
    <property type="match status" value="1"/>
</dbReference>
<evidence type="ECO:0000256" key="1">
    <source>
        <dbReference type="SAM" id="MobiDB-lite"/>
    </source>
</evidence>
<dbReference type="Proteomes" id="UP000229713">
    <property type="component" value="Unassembled WGS sequence"/>
</dbReference>
<feature type="compositionally biased region" description="Low complexity" evidence="1">
    <location>
        <begin position="489"/>
        <end position="498"/>
    </location>
</feature>
<name>A0A225U2H9_RAOOR</name>